<feature type="domain" description="DUF3502" evidence="3">
    <location>
        <begin position="428"/>
        <end position="496"/>
    </location>
</feature>
<accession>A0A8J8MEM4</accession>
<dbReference type="PANTHER" id="PTHR43649">
    <property type="entry name" value="ARABINOSE-BINDING PROTEIN-RELATED"/>
    <property type="match status" value="1"/>
</dbReference>
<dbReference type="InterPro" id="IPR050490">
    <property type="entry name" value="Bact_solute-bd_prot1"/>
</dbReference>
<gene>
    <name evidence="4" type="ORF">HYG85_20755</name>
</gene>
<dbReference type="InterPro" id="IPR022627">
    <property type="entry name" value="DUF3502"/>
</dbReference>
<dbReference type="SUPFAM" id="SSF53850">
    <property type="entry name" value="Periplasmic binding protein-like II"/>
    <property type="match status" value="1"/>
</dbReference>
<proteinExistence type="predicted"/>
<feature type="region of interest" description="Disordered" evidence="1">
    <location>
        <begin position="26"/>
        <end position="45"/>
    </location>
</feature>
<dbReference type="Pfam" id="PF12010">
    <property type="entry name" value="DUF3502"/>
    <property type="match status" value="1"/>
</dbReference>
<organism evidence="4 5">
    <name type="scientific">Vallitalea guaymasensis</name>
    <dbReference type="NCBI Taxonomy" id="1185412"/>
    <lineage>
        <taxon>Bacteria</taxon>
        <taxon>Bacillati</taxon>
        <taxon>Bacillota</taxon>
        <taxon>Clostridia</taxon>
        <taxon>Lachnospirales</taxon>
        <taxon>Vallitaleaceae</taxon>
        <taxon>Vallitalea</taxon>
    </lineage>
</organism>
<dbReference type="Pfam" id="PF01547">
    <property type="entry name" value="SBP_bac_1"/>
    <property type="match status" value="1"/>
</dbReference>
<protein>
    <submittedName>
        <fullName evidence="4">ABC transporter substrate-binding protein</fullName>
    </submittedName>
</protein>
<dbReference type="RefSeq" id="WP_212691287.1">
    <property type="nucleotide sequence ID" value="NZ_CAJXUH010000005.1"/>
</dbReference>
<dbReference type="KEGG" id="vgu:HYG85_20755"/>
<evidence type="ECO:0000313" key="5">
    <source>
        <dbReference type="Proteomes" id="UP000677305"/>
    </source>
</evidence>
<evidence type="ECO:0000259" key="3">
    <source>
        <dbReference type="Pfam" id="PF12010"/>
    </source>
</evidence>
<dbReference type="Proteomes" id="UP000677305">
    <property type="component" value="Chromosome"/>
</dbReference>
<sequence length="498" mass="56212">MFKKSLILVLALMLALSTMLVGCGEKKDDKNQTDSTNSGSDKEKEKPVNLTWYTIGTPQKDEALVEEELNKYLLEKINATVDIKMFDWAEYNQKMQVKIASGENFDLMFSCSWANDFASNVSKGALLPLDDLINEYGKGIKDNLHPLFLEGATINGKIYGLPTNKELGWQAMWIINKDLADKYDIDVSKITTLESLEPYLQIIKDNEPEVVPLTLDKQSAPYIPNIDDFLGANLPFGIKLDDDSKIVNTYETEEAMEIFKTMHRYYEKGFVHPDAAINTVGDYNKSGNYFIAKAHYQPYAELIWHDGDFSMSEIAIMPVHEPYANNSSTRGAMQGISVTSEHPEKTMEFLNLLYTDEYVVNLIDYGIEGTHYNKVDDKHISKTEQGKKSYVFPGFSIGNLFNTYSLEGTPDDKWDKFEEFNNSCINAPSLGFTPDLSSVKTTMSAVTNVAEEVNASIQLGVVDPTEYVPKAIEKFKAAGIDKVIEELQKQYDEWRANK</sequence>
<reference evidence="4 5" key="1">
    <citation type="submission" date="2020-07" db="EMBL/GenBank/DDBJ databases">
        <title>Vallitalea guaymasensis genome.</title>
        <authorList>
            <person name="Postec A."/>
        </authorList>
    </citation>
    <scope>NUCLEOTIDE SEQUENCE [LARGE SCALE GENOMIC DNA]</scope>
    <source>
        <strain evidence="4 5">Ra1766G1</strain>
    </source>
</reference>
<keyword evidence="2" id="KW-0732">Signal</keyword>
<dbReference type="PROSITE" id="PS51257">
    <property type="entry name" value="PROKAR_LIPOPROTEIN"/>
    <property type="match status" value="1"/>
</dbReference>
<name>A0A8J8MEM4_9FIRM</name>
<dbReference type="PANTHER" id="PTHR43649:SF17">
    <property type="entry name" value="ABC TRANSPORTER SOLUTE BINDING PROTEIN-SUGAR TRANSPORT"/>
    <property type="match status" value="1"/>
</dbReference>
<dbReference type="InterPro" id="IPR006059">
    <property type="entry name" value="SBP"/>
</dbReference>
<evidence type="ECO:0000313" key="4">
    <source>
        <dbReference type="EMBL" id="QUH31220.1"/>
    </source>
</evidence>
<keyword evidence="5" id="KW-1185">Reference proteome</keyword>
<evidence type="ECO:0000256" key="2">
    <source>
        <dbReference type="SAM" id="SignalP"/>
    </source>
</evidence>
<feature type="signal peptide" evidence="2">
    <location>
        <begin position="1"/>
        <end position="23"/>
    </location>
</feature>
<evidence type="ECO:0000256" key="1">
    <source>
        <dbReference type="SAM" id="MobiDB-lite"/>
    </source>
</evidence>
<dbReference type="AlphaFoldDB" id="A0A8J8MEM4"/>
<feature type="chain" id="PRO_5038590889" evidence="2">
    <location>
        <begin position="24"/>
        <end position="498"/>
    </location>
</feature>
<dbReference type="EMBL" id="CP058561">
    <property type="protein sequence ID" value="QUH31220.1"/>
    <property type="molecule type" value="Genomic_DNA"/>
</dbReference>
<dbReference type="Gene3D" id="3.40.190.10">
    <property type="entry name" value="Periplasmic binding protein-like II"/>
    <property type="match status" value="1"/>
</dbReference>